<dbReference type="EMBL" id="SJOI01000001">
    <property type="protein sequence ID" value="TCL02341.1"/>
    <property type="molecule type" value="Genomic_DNA"/>
</dbReference>
<name>A0A4R1N9Y3_9GAMM</name>
<evidence type="ECO:0000313" key="2">
    <source>
        <dbReference type="EMBL" id="TCL02341.1"/>
    </source>
</evidence>
<dbReference type="InterPro" id="IPR008964">
    <property type="entry name" value="Invasin/intimin_cell_adhesion"/>
</dbReference>
<dbReference type="RefSeq" id="WP_132921302.1">
    <property type="nucleotide sequence ID" value="NZ_SJOI01000001.1"/>
</dbReference>
<dbReference type="SUPFAM" id="SSF49373">
    <property type="entry name" value="Invasin/intimin cell-adhesion fragments"/>
    <property type="match status" value="1"/>
</dbReference>
<dbReference type="Proteomes" id="UP000294555">
    <property type="component" value="Unassembled WGS sequence"/>
</dbReference>
<dbReference type="Pfam" id="PF02368">
    <property type="entry name" value="Big_2"/>
    <property type="match status" value="1"/>
</dbReference>
<reference evidence="2 3" key="1">
    <citation type="submission" date="2019-02" db="EMBL/GenBank/DDBJ databases">
        <title>Investigation of anaerobic lignin degradation for improved lignocellulosic biofuels.</title>
        <authorList>
            <person name="Deangelis K."/>
        </authorList>
    </citation>
    <scope>NUCLEOTIDE SEQUENCE [LARGE SCALE GENOMIC DNA]</scope>
    <source>
        <strain evidence="2 3">159R</strain>
    </source>
</reference>
<organism evidence="2 3">
    <name type="scientific">Sodalis ligni</name>
    <dbReference type="NCBI Taxonomy" id="2697027"/>
    <lineage>
        <taxon>Bacteria</taxon>
        <taxon>Pseudomonadati</taxon>
        <taxon>Pseudomonadota</taxon>
        <taxon>Gammaproteobacteria</taxon>
        <taxon>Enterobacterales</taxon>
        <taxon>Bruguierivoracaceae</taxon>
        <taxon>Sodalis</taxon>
    </lineage>
</organism>
<dbReference type="AlphaFoldDB" id="A0A4R1N9Y3"/>
<dbReference type="Gene3D" id="2.60.40.1080">
    <property type="match status" value="1"/>
</dbReference>
<accession>A0A4R1N9Y3</accession>
<feature type="domain" description="BIG2" evidence="1">
    <location>
        <begin position="34"/>
        <end position="112"/>
    </location>
</feature>
<dbReference type="OrthoDB" id="6374680at2"/>
<gene>
    <name evidence="2" type="ORF">EZJ58_0353</name>
</gene>
<sequence length="259" mass="27325">MSYLITKLSNVTATYPGAVVIDGSLLSPIFMPIYVTSATLSPSSSSGIFGSTTQLTVNVLPANAADKTGVYSSSNTSVATVDQNGLVTRLSLAGTATITWTANDGSGITATSTIVSSATNPANPVTASYDSWDFAVDASSLIGKINSHALIPPTGMRAPTFGVNYIQVDPTGTQSQTGGLDSTVAMDVTNGQTVWAVFAAPEATIGGNVFGTNSGTGGLWLYKNIHKHRNQSCVRRFNRRSLYICTIFSRRYPIRPYFR</sequence>
<dbReference type="InterPro" id="IPR003343">
    <property type="entry name" value="Big_2"/>
</dbReference>
<proteinExistence type="predicted"/>
<protein>
    <submittedName>
        <fullName evidence="2">Ig-like protein group 2</fullName>
    </submittedName>
</protein>
<keyword evidence="3" id="KW-1185">Reference proteome</keyword>
<evidence type="ECO:0000313" key="3">
    <source>
        <dbReference type="Proteomes" id="UP000294555"/>
    </source>
</evidence>
<comment type="caution">
    <text evidence="2">The sequence shown here is derived from an EMBL/GenBank/DDBJ whole genome shotgun (WGS) entry which is preliminary data.</text>
</comment>
<dbReference type="SMART" id="SM00635">
    <property type="entry name" value="BID_2"/>
    <property type="match status" value="1"/>
</dbReference>
<evidence type="ECO:0000259" key="1">
    <source>
        <dbReference type="SMART" id="SM00635"/>
    </source>
</evidence>